<sequence length="82" mass="9294">MEAEWKAVSGRGKIVSWVVFHRKYFDDFPPPYNATTVRLEEGPLIVTNLTGPEPEGSWIGRSVALEYVDHDGRKQHAARIVD</sequence>
<gene>
    <name evidence="2" type="ORF">G6N74_11815</name>
</gene>
<accession>A0A7C9R7J6</accession>
<dbReference type="EMBL" id="JAAKZG010000004">
    <property type="protein sequence ID" value="NGN41756.1"/>
    <property type="molecule type" value="Genomic_DNA"/>
</dbReference>
<comment type="caution">
    <text evidence="2">The sequence shown here is derived from an EMBL/GenBank/DDBJ whole genome shotgun (WGS) entry which is preliminary data.</text>
</comment>
<proteinExistence type="predicted"/>
<dbReference type="Pfam" id="PF01796">
    <property type="entry name" value="OB_ChsH2_C"/>
    <property type="match status" value="1"/>
</dbReference>
<name>A0A7C9R7J6_9HYPH</name>
<dbReference type="RefSeq" id="WP_165117469.1">
    <property type="nucleotide sequence ID" value="NZ_JAAKZG010000004.1"/>
</dbReference>
<dbReference type="InterPro" id="IPR012340">
    <property type="entry name" value="NA-bd_OB-fold"/>
</dbReference>
<reference evidence="2 3" key="1">
    <citation type="submission" date="2020-02" db="EMBL/GenBank/DDBJ databases">
        <title>Genome sequence of the type strain CGMCC 1.15528 of Mesorhizobium zhangyense.</title>
        <authorList>
            <person name="Gao J."/>
            <person name="Sun J."/>
        </authorList>
    </citation>
    <scope>NUCLEOTIDE SEQUENCE [LARGE SCALE GENOMIC DNA]</scope>
    <source>
        <strain evidence="2 3">CGMCC 1.15528</strain>
    </source>
</reference>
<dbReference type="InterPro" id="IPR002878">
    <property type="entry name" value="ChsH2_C"/>
</dbReference>
<dbReference type="Proteomes" id="UP000481252">
    <property type="component" value="Unassembled WGS sequence"/>
</dbReference>
<keyword evidence="3" id="KW-1185">Reference proteome</keyword>
<evidence type="ECO:0000313" key="2">
    <source>
        <dbReference type="EMBL" id="NGN41756.1"/>
    </source>
</evidence>
<evidence type="ECO:0000313" key="3">
    <source>
        <dbReference type="Proteomes" id="UP000481252"/>
    </source>
</evidence>
<organism evidence="2 3">
    <name type="scientific">Mesorhizobium zhangyense</name>
    <dbReference type="NCBI Taxonomy" id="1776730"/>
    <lineage>
        <taxon>Bacteria</taxon>
        <taxon>Pseudomonadati</taxon>
        <taxon>Pseudomonadota</taxon>
        <taxon>Alphaproteobacteria</taxon>
        <taxon>Hyphomicrobiales</taxon>
        <taxon>Phyllobacteriaceae</taxon>
        <taxon>Mesorhizobium</taxon>
    </lineage>
</organism>
<feature type="domain" description="ChsH2 C-terminal OB-fold" evidence="1">
    <location>
        <begin position="5"/>
        <end position="65"/>
    </location>
</feature>
<protein>
    <submittedName>
        <fullName evidence="2">OB-fold domain-containing protein</fullName>
    </submittedName>
</protein>
<evidence type="ECO:0000259" key="1">
    <source>
        <dbReference type="Pfam" id="PF01796"/>
    </source>
</evidence>
<dbReference type="SUPFAM" id="SSF50249">
    <property type="entry name" value="Nucleic acid-binding proteins"/>
    <property type="match status" value="1"/>
</dbReference>
<dbReference type="AlphaFoldDB" id="A0A7C9R7J6"/>